<name>A0A2H9U5L3_9GAMM</name>
<dbReference type="InterPro" id="IPR050767">
    <property type="entry name" value="Sel1_AlgK"/>
</dbReference>
<dbReference type="RefSeq" id="WP_100293667.1">
    <property type="nucleotide sequence ID" value="NZ_PGGC01000072.1"/>
</dbReference>
<organism evidence="2 3">
    <name type="scientific">Aeromonas cavernicola</name>
    <dbReference type="NCBI Taxonomy" id="1006623"/>
    <lineage>
        <taxon>Bacteria</taxon>
        <taxon>Pseudomonadati</taxon>
        <taxon>Pseudomonadota</taxon>
        <taxon>Gammaproteobacteria</taxon>
        <taxon>Aeromonadales</taxon>
        <taxon>Aeromonadaceae</taxon>
        <taxon>Aeromonas</taxon>
    </lineage>
</organism>
<feature type="signal peptide" evidence="1">
    <location>
        <begin position="1"/>
        <end position="17"/>
    </location>
</feature>
<dbReference type="OrthoDB" id="6114904at2"/>
<comment type="caution">
    <text evidence="2">The sequence shown here is derived from an EMBL/GenBank/DDBJ whole genome shotgun (WGS) entry which is preliminary data.</text>
</comment>
<dbReference type="SMART" id="SM00671">
    <property type="entry name" value="SEL1"/>
    <property type="match status" value="8"/>
</dbReference>
<evidence type="ECO:0000313" key="3">
    <source>
        <dbReference type="Proteomes" id="UP000235861"/>
    </source>
</evidence>
<accession>A0A2H9U5L3</accession>
<dbReference type="PROSITE" id="PS51257">
    <property type="entry name" value="PROKAR_LIPOPROTEIN"/>
    <property type="match status" value="1"/>
</dbReference>
<dbReference type="SUPFAM" id="SSF81901">
    <property type="entry name" value="HCP-like"/>
    <property type="match status" value="2"/>
</dbReference>
<keyword evidence="1" id="KW-0732">Signal</keyword>
<proteinExistence type="predicted"/>
<dbReference type="EMBL" id="PGGC01000072">
    <property type="protein sequence ID" value="PJG59335.1"/>
    <property type="molecule type" value="Genomic_DNA"/>
</dbReference>
<dbReference type="AlphaFoldDB" id="A0A2H9U5L3"/>
<dbReference type="Proteomes" id="UP000235861">
    <property type="component" value="Unassembled WGS sequence"/>
</dbReference>
<dbReference type="PANTHER" id="PTHR11102">
    <property type="entry name" value="SEL-1-LIKE PROTEIN"/>
    <property type="match status" value="1"/>
</dbReference>
<reference evidence="2 3" key="1">
    <citation type="submission" date="2017-11" db="EMBL/GenBank/DDBJ databases">
        <title>Draft genome sequence of environmental isolate Aeromonas cavernicola sp. nov. MDC 2508.</title>
        <authorList>
            <person name="Colston S.M."/>
            <person name="Navarro A."/>
            <person name="Martinez-Murcia A.J."/>
            <person name="Graf J."/>
        </authorList>
    </citation>
    <scope>NUCLEOTIDE SEQUENCE [LARGE SCALE GENOMIC DNA]</scope>
    <source>
        <strain evidence="2 3">MDC 2508</strain>
    </source>
</reference>
<keyword evidence="3" id="KW-1185">Reference proteome</keyword>
<dbReference type="Pfam" id="PF08238">
    <property type="entry name" value="Sel1"/>
    <property type="match status" value="9"/>
</dbReference>
<evidence type="ECO:0000256" key="1">
    <source>
        <dbReference type="SAM" id="SignalP"/>
    </source>
</evidence>
<sequence length="454" mass="50053">MNVRILSLILATSGLVACSTTPPTDTELAQGAAQGNGNAQYELAKRLAAKPDYPNAMHWMQQAAQSSGPEAAGQSVRANAAWQVGEWYRSGLGEPKNPALAEQWWQRAARLGNSQASYQLGLNCQQRYQGKLASECLDWFEQGARRDHAPSQLVLGQWYARQPGAEVDAIKWLEKAAELGNGDAQYQLGLRYEQGKGVAKRPDLAQRWYEKAAAQQQPDALLWLARKAAPADELVAYQRAANAGSAGAQLWLGMAYLAGEKVTVDPALGRYWLELAAGHGSHEAEYQLSLQERDYDTRVHWLTLAAQGGISKAYFELGQLQQEQDDLEQARVNYGKAAAQGHRQAQYAYGEMLRLGLGGKEDYALALQQYQLAAHRGDRMAQYRMGTLREGGLGAPRNRIHAYAWLSLAATEGMPEAVQARNELEEVMSTPEIKQAQQLSEHWFGKIEAPSQKS</sequence>
<dbReference type="Gene3D" id="1.25.40.10">
    <property type="entry name" value="Tetratricopeptide repeat domain"/>
    <property type="match status" value="3"/>
</dbReference>
<dbReference type="InterPro" id="IPR006597">
    <property type="entry name" value="Sel1-like"/>
</dbReference>
<protein>
    <recommendedName>
        <fullName evidence="4">Sel1 repeat family protein</fullName>
    </recommendedName>
</protein>
<gene>
    <name evidence="2" type="ORF">CUC53_08005</name>
</gene>
<evidence type="ECO:0000313" key="2">
    <source>
        <dbReference type="EMBL" id="PJG59335.1"/>
    </source>
</evidence>
<dbReference type="PANTHER" id="PTHR11102:SF160">
    <property type="entry name" value="ERAD-ASSOCIATED E3 UBIQUITIN-PROTEIN LIGASE COMPONENT HRD3"/>
    <property type="match status" value="1"/>
</dbReference>
<feature type="chain" id="PRO_5014137406" description="Sel1 repeat family protein" evidence="1">
    <location>
        <begin position="18"/>
        <end position="454"/>
    </location>
</feature>
<evidence type="ECO:0008006" key="4">
    <source>
        <dbReference type="Google" id="ProtNLM"/>
    </source>
</evidence>
<dbReference type="InterPro" id="IPR011990">
    <property type="entry name" value="TPR-like_helical_dom_sf"/>
</dbReference>